<evidence type="ECO:0000256" key="1">
    <source>
        <dbReference type="ARBA" id="ARBA00023002"/>
    </source>
</evidence>
<evidence type="ECO:0000313" key="3">
    <source>
        <dbReference type="RefSeq" id="XP_017778627.1"/>
    </source>
</evidence>
<dbReference type="PANTHER" id="PTHR43157:SF31">
    <property type="entry name" value="PHOSPHATIDYLINOSITOL-GLYCAN BIOSYNTHESIS CLASS F PROTEIN"/>
    <property type="match status" value="1"/>
</dbReference>
<dbReference type="SUPFAM" id="SSF51735">
    <property type="entry name" value="NAD(P)-binding Rossmann-fold domains"/>
    <property type="match status" value="1"/>
</dbReference>
<organism evidence="2 3">
    <name type="scientific">Nicrophorus vespilloides</name>
    <name type="common">Boreal carrion beetle</name>
    <dbReference type="NCBI Taxonomy" id="110193"/>
    <lineage>
        <taxon>Eukaryota</taxon>
        <taxon>Metazoa</taxon>
        <taxon>Ecdysozoa</taxon>
        <taxon>Arthropoda</taxon>
        <taxon>Hexapoda</taxon>
        <taxon>Insecta</taxon>
        <taxon>Pterygota</taxon>
        <taxon>Neoptera</taxon>
        <taxon>Endopterygota</taxon>
        <taxon>Coleoptera</taxon>
        <taxon>Polyphaga</taxon>
        <taxon>Staphyliniformia</taxon>
        <taxon>Silphidae</taxon>
        <taxon>Nicrophorinae</taxon>
        <taxon>Nicrophorus</taxon>
    </lineage>
</organism>
<gene>
    <name evidence="3" type="primary">LOC108564185</name>
</gene>
<name>A0ABM1MVM7_NICVS</name>
<accession>A0ABM1MVM7</accession>
<dbReference type="GeneID" id="108564185"/>
<dbReference type="InterPro" id="IPR036291">
    <property type="entry name" value="NAD(P)-bd_dom_sf"/>
</dbReference>
<dbReference type="PRINTS" id="PR00081">
    <property type="entry name" value="GDHRDH"/>
</dbReference>
<dbReference type="Gene3D" id="3.40.50.720">
    <property type="entry name" value="NAD(P)-binding Rossmann-like Domain"/>
    <property type="match status" value="1"/>
</dbReference>
<dbReference type="Proteomes" id="UP000695000">
    <property type="component" value="Unplaced"/>
</dbReference>
<keyword evidence="1" id="KW-0560">Oxidoreductase</keyword>
<protein>
    <submittedName>
        <fullName evidence="3">Retinol dehydrogenase 12-like</fullName>
    </submittedName>
</protein>
<evidence type="ECO:0000313" key="2">
    <source>
        <dbReference type="Proteomes" id="UP000695000"/>
    </source>
</evidence>
<sequence length="330" mass="36550">MSCLISIAFYVLLAGILLKIYSKLSMGWCRAEVCLVGKTALVTGGNSGIGYETALHLASRGCRVIIADVVDSESSRKQIVEETGNDNIIYKWIDLGSLLSTRKFAEDIIKTEPRLDILINNAGVAGFAEICSDDGILMDMHINHFGSFLLTHLLVDILKKTPKSRIVFVSSIGAFLHQVNTVEDINRPARFSHKTFKSLLQYNNSKLCNIISARGFAKRLSKHSITVNAAYPGIVCTPIFTSIRNRIGESTWVFKMINIFTWSFGKSAKEGAQTTLHCAIDKSVEGISGKFFLDCKVFKLPPKAADDDFSEAVWTESEKIVKLSQEEKIQ</sequence>
<reference evidence="3" key="1">
    <citation type="submission" date="2025-08" db="UniProtKB">
        <authorList>
            <consortium name="RefSeq"/>
        </authorList>
    </citation>
    <scope>IDENTIFICATION</scope>
    <source>
        <tissue evidence="3">Whole Larva</tissue>
    </source>
</reference>
<keyword evidence="2" id="KW-1185">Reference proteome</keyword>
<proteinExistence type="predicted"/>
<dbReference type="CDD" id="cd05327">
    <property type="entry name" value="retinol-DH_like_SDR_c_like"/>
    <property type="match status" value="1"/>
</dbReference>
<dbReference type="PANTHER" id="PTHR43157">
    <property type="entry name" value="PHOSPHATIDYLINOSITOL-GLYCAN BIOSYNTHESIS CLASS F PROTEIN-RELATED"/>
    <property type="match status" value="1"/>
</dbReference>
<dbReference type="Pfam" id="PF00106">
    <property type="entry name" value="adh_short"/>
    <property type="match status" value="1"/>
</dbReference>
<dbReference type="InterPro" id="IPR002347">
    <property type="entry name" value="SDR_fam"/>
</dbReference>
<dbReference type="RefSeq" id="XP_017778627.1">
    <property type="nucleotide sequence ID" value="XM_017923138.1"/>
</dbReference>